<sequence>MLVVRPAGPSDLDHLLELAILSGPGFTSLPEDPDQLAERLDLSRDSFAGTIPPQERWYTLMLEESDTGDVDGVGSVKAAVGLKRPFFSFRVVNHTQSSPSLGIRLDQKTLVLVNECTGWSEVGSLFLKADRRKGGAGRLLSQSRYMLIGAEPELFADTVLAELRGVFTPDGACPFWDHVAHKFFPMEFEEADRMTGSTDKQFILDLAPRHPIYIELLPEPARAVIGKVHPQGVPAMALLESEGFRPNGLVDIFDAGPTVCCDRDNIRTVRDARRLAAVLADEVEAELPALISTDHVHDFRAVRQRALVEGDTVIIARETADALKVKAGEIVRVKS</sequence>
<keyword evidence="2 4" id="KW-0808">Transferase</keyword>
<keyword evidence="5" id="KW-1185">Reference proteome</keyword>
<dbReference type="SUPFAM" id="SSF55729">
    <property type="entry name" value="Acyl-CoA N-acyltransferases (Nat)"/>
    <property type="match status" value="1"/>
</dbReference>
<dbReference type="InterPro" id="IPR007041">
    <property type="entry name" value="Arg_succinylTrfase_AstA/AruG"/>
</dbReference>
<accession>A0A1I6S0N5</accession>
<dbReference type="NCBIfam" id="TIGR03243">
    <property type="entry name" value="arg_catab_AOST"/>
    <property type="match status" value="1"/>
</dbReference>
<dbReference type="EMBL" id="FOZV01000004">
    <property type="protein sequence ID" value="SFS70523.1"/>
    <property type="molecule type" value="Genomic_DNA"/>
</dbReference>
<evidence type="ECO:0000256" key="2">
    <source>
        <dbReference type="ARBA" id="ARBA00022679"/>
    </source>
</evidence>
<reference evidence="5" key="1">
    <citation type="submission" date="2016-10" db="EMBL/GenBank/DDBJ databases">
        <authorList>
            <person name="Varghese N."/>
            <person name="Submissions S."/>
        </authorList>
    </citation>
    <scope>NUCLEOTIDE SEQUENCE [LARGE SCALE GENOMIC DNA]</scope>
    <source>
        <strain evidence="5">CGMCC 1.10683</strain>
    </source>
</reference>
<evidence type="ECO:0000313" key="5">
    <source>
        <dbReference type="Proteomes" id="UP000198788"/>
    </source>
</evidence>
<dbReference type="AlphaFoldDB" id="A0A1I6S0N5"/>
<evidence type="ECO:0000313" key="4">
    <source>
        <dbReference type="EMBL" id="SFS70523.1"/>
    </source>
</evidence>
<dbReference type="Proteomes" id="UP000198788">
    <property type="component" value="Unassembled WGS sequence"/>
</dbReference>
<protein>
    <submittedName>
        <fullName evidence="4">Arginine succinyltransferase</fullName>
    </submittedName>
</protein>
<dbReference type="Pfam" id="PF04958">
    <property type="entry name" value="AstA"/>
    <property type="match status" value="1"/>
</dbReference>
<name>A0A1I6S0N5_9CAUL</name>
<dbReference type="InterPro" id="IPR016181">
    <property type="entry name" value="Acyl_CoA_acyltransferase"/>
</dbReference>
<proteinExistence type="predicted"/>
<evidence type="ECO:0000256" key="3">
    <source>
        <dbReference type="ARBA" id="ARBA00023315"/>
    </source>
</evidence>
<keyword evidence="1" id="KW-0056">Arginine metabolism</keyword>
<dbReference type="OrthoDB" id="21121at2"/>
<dbReference type="GO" id="GO:0008791">
    <property type="term" value="F:arginine N-succinyltransferase activity"/>
    <property type="evidence" value="ECO:0007669"/>
    <property type="project" value="InterPro"/>
</dbReference>
<keyword evidence="3" id="KW-0012">Acyltransferase</keyword>
<dbReference type="Gene3D" id="2.40.40.20">
    <property type="match status" value="1"/>
</dbReference>
<dbReference type="STRING" id="871741.SAMN05192570_2068"/>
<dbReference type="PANTHER" id="PTHR30420:SF1">
    <property type="entry name" value="ARGININE N-SUCCINYLTRANSFERASE"/>
    <property type="match status" value="1"/>
</dbReference>
<dbReference type="PANTHER" id="PTHR30420">
    <property type="entry name" value="N-SUCCINYLARGININE DIHYDROLASE"/>
    <property type="match status" value="1"/>
</dbReference>
<dbReference type="GO" id="GO:0006527">
    <property type="term" value="P:L-arginine catabolic process"/>
    <property type="evidence" value="ECO:0007669"/>
    <property type="project" value="InterPro"/>
</dbReference>
<organism evidence="4 5">
    <name type="scientific">Brevundimonas viscosa</name>
    <dbReference type="NCBI Taxonomy" id="871741"/>
    <lineage>
        <taxon>Bacteria</taxon>
        <taxon>Pseudomonadati</taxon>
        <taxon>Pseudomonadota</taxon>
        <taxon>Alphaproteobacteria</taxon>
        <taxon>Caulobacterales</taxon>
        <taxon>Caulobacteraceae</taxon>
        <taxon>Brevundimonas</taxon>
    </lineage>
</organism>
<evidence type="ECO:0000256" key="1">
    <source>
        <dbReference type="ARBA" id="ARBA00022503"/>
    </source>
</evidence>
<gene>
    <name evidence="4" type="ORF">SAMN05192570_2068</name>
</gene>
<dbReference type="RefSeq" id="WP_092309985.1">
    <property type="nucleotide sequence ID" value="NZ_FOZV01000004.1"/>
</dbReference>